<organism evidence="1 2">
    <name type="scientific">Pseudonocardia charpentierae</name>
    <dbReference type="NCBI Taxonomy" id="3075545"/>
    <lineage>
        <taxon>Bacteria</taxon>
        <taxon>Bacillati</taxon>
        <taxon>Actinomycetota</taxon>
        <taxon>Actinomycetes</taxon>
        <taxon>Pseudonocardiales</taxon>
        <taxon>Pseudonocardiaceae</taxon>
        <taxon>Pseudonocardia</taxon>
    </lineage>
</organism>
<sequence length="108" mass="11457">MSAPQNVVADLATFAQRGQAAASDVFESWTSTVQTVSDAAGTQASSFRRLARGMFDLADQAVVIERELATFLTVNAQVSAAALDTFRKLTDTATGAIEDVVRASTWGR</sequence>
<accession>A0ABU2NFR3</accession>
<reference evidence="2" key="1">
    <citation type="submission" date="2023-07" db="EMBL/GenBank/DDBJ databases">
        <title>30 novel species of actinomycetes from the DSMZ collection.</title>
        <authorList>
            <person name="Nouioui I."/>
        </authorList>
    </citation>
    <scope>NUCLEOTIDE SEQUENCE [LARGE SCALE GENOMIC DNA]</scope>
    <source>
        <strain evidence="2">DSM 45834</strain>
    </source>
</reference>
<protein>
    <recommendedName>
        <fullName evidence="3">Excreted virulence factor EspC, type VII ESX diderm</fullName>
    </recommendedName>
</protein>
<evidence type="ECO:0000313" key="2">
    <source>
        <dbReference type="Proteomes" id="UP001183202"/>
    </source>
</evidence>
<evidence type="ECO:0008006" key="3">
    <source>
        <dbReference type="Google" id="ProtNLM"/>
    </source>
</evidence>
<keyword evidence="2" id="KW-1185">Reference proteome</keyword>
<dbReference type="Proteomes" id="UP001183202">
    <property type="component" value="Unassembled WGS sequence"/>
</dbReference>
<dbReference type="RefSeq" id="WP_311559094.1">
    <property type="nucleotide sequence ID" value="NZ_JAVREJ010000019.1"/>
</dbReference>
<dbReference type="EMBL" id="JAVREJ010000019">
    <property type="protein sequence ID" value="MDT0352591.1"/>
    <property type="molecule type" value="Genomic_DNA"/>
</dbReference>
<comment type="caution">
    <text evidence="1">The sequence shown here is derived from an EMBL/GenBank/DDBJ whole genome shotgun (WGS) entry which is preliminary data.</text>
</comment>
<proteinExistence type="predicted"/>
<gene>
    <name evidence="1" type="ORF">RM445_23995</name>
</gene>
<name>A0ABU2NFR3_9PSEU</name>
<evidence type="ECO:0000313" key="1">
    <source>
        <dbReference type="EMBL" id="MDT0352591.1"/>
    </source>
</evidence>